<accession>A0ABT6KNY5</accession>
<dbReference type="RefSeq" id="WP_322134014.1">
    <property type="nucleotide sequence ID" value="NZ_CP085036.1"/>
</dbReference>
<evidence type="ECO:0000313" key="2">
    <source>
        <dbReference type="EMBL" id="MDH6181708.1"/>
    </source>
</evidence>
<organism evidence="2 3">
    <name type="scientific">Antiquaquibacter oligotrophicus</name>
    <dbReference type="NCBI Taxonomy" id="2880260"/>
    <lineage>
        <taxon>Bacteria</taxon>
        <taxon>Bacillati</taxon>
        <taxon>Actinomycetota</taxon>
        <taxon>Actinomycetes</taxon>
        <taxon>Micrococcales</taxon>
        <taxon>Microbacteriaceae</taxon>
        <taxon>Antiquaquibacter</taxon>
    </lineage>
</organism>
<reference evidence="2 3" key="1">
    <citation type="submission" date="2023-04" db="EMBL/GenBank/DDBJ databases">
        <title>Genome Encyclopedia of Bacteria and Archaea VI: Functional Genomics of Type Strains.</title>
        <authorList>
            <person name="Whitman W."/>
        </authorList>
    </citation>
    <scope>NUCLEOTIDE SEQUENCE [LARGE SCALE GENOMIC DNA]</scope>
    <source>
        <strain evidence="2 3">SG_E_30_P1</strain>
    </source>
</reference>
<sequence>MLSDSDRAEIADVIAIYGHVVDDDAWDRAHLVFADDFVFDFSEFGRPNLNGVAELRTALRNRKVYSHHSTNIVIQEAPDGTARVRSKFIGFSNEGPPISGDYRDVFVRTSAGWRLSRRRSSVRDPRFD</sequence>
<dbReference type="CDD" id="cd00531">
    <property type="entry name" value="NTF2_like"/>
    <property type="match status" value="1"/>
</dbReference>
<protein>
    <recommendedName>
        <fullName evidence="1">SnoaL-like domain-containing protein</fullName>
    </recommendedName>
</protein>
<dbReference type="Proteomes" id="UP001160142">
    <property type="component" value="Unassembled WGS sequence"/>
</dbReference>
<dbReference type="Gene3D" id="3.10.450.50">
    <property type="match status" value="1"/>
</dbReference>
<dbReference type="Pfam" id="PF13577">
    <property type="entry name" value="SnoaL_4"/>
    <property type="match status" value="1"/>
</dbReference>
<evidence type="ECO:0000313" key="3">
    <source>
        <dbReference type="Proteomes" id="UP001160142"/>
    </source>
</evidence>
<proteinExistence type="predicted"/>
<evidence type="ECO:0000259" key="1">
    <source>
        <dbReference type="Pfam" id="PF13577"/>
    </source>
</evidence>
<feature type="domain" description="SnoaL-like" evidence="1">
    <location>
        <begin position="5"/>
        <end position="119"/>
    </location>
</feature>
<dbReference type="EMBL" id="JARXVQ010000001">
    <property type="protein sequence ID" value="MDH6181708.1"/>
    <property type="molecule type" value="Genomic_DNA"/>
</dbReference>
<name>A0ABT6KNY5_9MICO</name>
<gene>
    <name evidence="2" type="ORF">M2152_001890</name>
</gene>
<dbReference type="SUPFAM" id="SSF54427">
    <property type="entry name" value="NTF2-like"/>
    <property type="match status" value="1"/>
</dbReference>
<dbReference type="InterPro" id="IPR037401">
    <property type="entry name" value="SnoaL-like"/>
</dbReference>
<dbReference type="InterPro" id="IPR032710">
    <property type="entry name" value="NTF2-like_dom_sf"/>
</dbReference>
<keyword evidence="3" id="KW-1185">Reference proteome</keyword>
<comment type="caution">
    <text evidence="2">The sequence shown here is derived from an EMBL/GenBank/DDBJ whole genome shotgun (WGS) entry which is preliminary data.</text>
</comment>